<feature type="binding site" evidence="14">
    <location>
        <begin position="116"/>
        <end position="122"/>
    </location>
    <ligand>
        <name>ATP</name>
        <dbReference type="ChEBI" id="CHEBI:30616"/>
    </ligand>
</feature>
<comment type="subcellular location">
    <subcellularLocation>
        <location evidence="1 14">Cytoplasm</location>
    </subcellularLocation>
</comment>
<dbReference type="InterPro" id="IPR050061">
    <property type="entry name" value="MurCDEF_pg_biosynth"/>
</dbReference>
<dbReference type="EC" id="6.3.2.8" evidence="3 14"/>
<evidence type="ECO:0000256" key="5">
    <source>
        <dbReference type="ARBA" id="ARBA00022598"/>
    </source>
</evidence>
<evidence type="ECO:0000256" key="1">
    <source>
        <dbReference type="ARBA" id="ARBA00004496"/>
    </source>
</evidence>
<dbReference type="NCBIfam" id="TIGR01082">
    <property type="entry name" value="murC"/>
    <property type="match status" value="1"/>
</dbReference>
<dbReference type="Pfam" id="PF08245">
    <property type="entry name" value="Mur_ligase_M"/>
    <property type="match status" value="1"/>
</dbReference>
<evidence type="ECO:0000256" key="13">
    <source>
        <dbReference type="ARBA" id="ARBA00047833"/>
    </source>
</evidence>
<feature type="domain" description="Mur ligase C-terminal" evidence="16">
    <location>
        <begin position="314"/>
        <end position="440"/>
    </location>
</feature>
<dbReference type="InterPro" id="IPR036615">
    <property type="entry name" value="Mur_ligase_C_dom_sf"/>
</dbReference>
<comment type="caution">
    <text evidence="18">The sequence shown here is derived from an EMBL/GenBank/DDBJ whole genome shotgun (WGS) entry which is preliminary data.</text>
</comment>
<dbReference type="GO" id="GO:0071555">
    <property type="term" value="P:cell wall organization"/>
    <property type="evidence" value="ECO:0007669"/>
    <property type="project" value="UniProtKB-KW"/>
</dbReference>
<dbReference type="SUPFAM" id="SSF53623">
    <property type="entry name" value="MurD-like peptide ligases, catalytic domain"/>
    <property type="match status" value="1"/>
</dbReference>
<dbReference type="SUPFAM" id="SSF51984">
    <property type="entry name" value="MurCD N-terminal domain"/>
    <property type="match status" value="1"/>
</dbReference>
<keyword evidence="11 14" id="KW-0131">Cell cycle</keyword>
<dbReference type="RefSeq" id="WP_068701762.1">
    <property type="nucleotide sequence ID" value="NZ_BDCR01000001.1"/>
</dbReference>
<evidence type="ECO:0000256" key="9">
    <source>
        <dbReference type="ARBA" id="ARBA00022960"/>
    </source>
</evidence>
<dbReference type="InterPro" id="IPR036565">
    <property type="entry name" value="Mur-like_cat_sf"/>
</dbReference>
<evidence type="ECO:0000256" key="8">
    <source>
        <dbReference type="ARBA" id="ARBA00022840"/>
    </source>
</evidence>
<evidence type="ECO:0000256" key="2">
    <source>
        <dbReference type="ARBA" id="ARBA00004752"/>
    </source>
</evidence>
<comment type="catalytic activity">
    <reaction evidence="13 14">
        <text>UDP-N-acetyl-alpha-D-muramate + L-alanine + ATP = UDP-N-acetyl-alpha-D-muramoyl-L-alanine + ADP + phosphate + H(+)</text>
        <dbReference type="Rhea" id="RHEA:23372"/>
        <dbReference type="ChEBI" id="CHEBI:15378"/>
        <dbReference type="ChEBI" id="CHEBI:30616"/>
        <dbReference type="ChEBI" id="CHEBI:43474"/>
        <dbReference type="ChEBI" id="CHEBI:57972"/>
        <dbReference type="ChEBI" id="CHEBI:70757"/>
        <dbReference type="ChEBI" id="CHEBI:83898"/>
        <dbReference type="ChEBI" id="CHEBI:456216"/>
        <dbReference type="EC" id="6.3.2.8"/>
    </reaction>
</comment>
<evidence type="ECO:0000259" key="15">
    <source>
        <dbReference type="Pfam" id="PF01225"/>
    </source>
</evidence>
<proteinExistence type="inferred from homology"/>
<dbReference type="PANTHER" id="PTHR43445:SF3">
    <property type="entry name" value="UDP-N-ACETYLMURAMATE--L-ALANINE LIGASE"/>
    <property type="match status" value="1"/>
</dbReference>
<evidence type="ECO:0000256" key="7">
    <source>
        <dbReference type="ARBA" id="ARBA00022741"/>
    </source>
</evidence>
<comment type="similarity">
    <text evidence="14">Belongs to the MurCDEF family.</text>
</comment>
<gene>
    <name evidence="14" type="primary">murC</name>
    <name evidence="18" type="ORF">PJIAN_1543</name>
</gene>
<dbReference type="GO" id="GO:0009252">
    <property type="term" value="P:peptidoglycan biosynthetic process"/>
    <property type="evidence" value="ECO:0007669"/>
    <property type="project" value="UniProtKB-UniRule"/>
</dbReference>
<evidence type="ECO:0000259" key="17">
    <source>
        <dbReference type="Pfam" id="PF08245"/>
    </source>
</evidence>
<dbReference type="GO" id="GO:0008360">
    <property type="term" value="P:regulation of cell shape"/>
    <property type="evidence" value="ECO:0007669"/>
    <property type="project" value="UniProtKB-KW"/>
</dbReference>
<reference evidence="19" key="2">
    <citation type="journal article" date="2017" name="Genome Announc.">
        <title>Draft genome sequence of Paludibacter jiangxiensis NM7(T), a propionate-producing fermentative bacterium.</title>
        <authorList>
            <person name="Qiu Y.-L."/>
            <person name="Tourlousse D.M."/>
            <person name="Matsuura N."/>
            <person name="Ohashi A."/>
            <person name="Sekiguchi Y."/>
        </authorList>
    </citation>
    <scope>NUCLEOTIDE SEQUENCE [LARGE SCALE GENOMIC DNA]</scope>
    <source>
        <strain evidence="19">NM7</strain>
    </source>
</reference>
<dbReference type="OrthoDB" id="9804126at2"/>
<comment type="function">
    <text evidence="14">Cell wall formation.</text>
</comment>
<keyword evidence="12 14" id="KW-0961">Cell wall biogenesis/degradation</keyword>
<dbReference type="Gene3D" id="3.40.1190.10">
    <property type="entry name" value="Mur-like, catalytic domain"/>
    <property type="match status" value="1"/>
</dbReference>
<dbReference type="STRING" id="681398.PJIAN_1543"/>
<dbReference type="GO" id="GO:0005524">
    <property type="term" value="F:ATP binding"/>
    <property type="evidence" value="ECO:0007669"/>
    <property type="project" value="UniProtKB-UniRule"/>
</dbReference>
<protein>
    <recommendedName>
        <fullName evidence="3 14">UDP-N-acetylmuramate--L-alanine ligase</fullName>
        <ecNumber evidence="3 14">6.3.2.8</ecNumber>
    </recommendedName>
    <alternativeName>
        <fullName evidence="14">UDP-N-acetylmuramoyl-L-alanine synthetase</fullName>
    </alternativeName>
</protein>
<keyword evidence="9 14" id="KW-0133">Cell shape</keyword>
<dbReference type="PANTHER" id="PTHR43445">
    <property type="entry name" value="UDP-N-ACETYLMURAMATE--L-ALANINE LIGASE-RELATED"/>
    <property type="match status" value="1"/>
</dbReference>
<evidence type="ECO:0000256" key="11">
    <source>
        <dbReference type="ARBA" id="ARBA00023306"/>
    </source>
</evidence>
<evidence type="ECO:0000256" key="6">
    <source>
        <dbReference type="ARBA" id="ARBA00022618"/>
    </source>
</evidence>
<evidence type="ECO:0000256" key="14">
    <source>
        <dbReference type="HAMAP-Rule" id="MF_00046"/>
    </source>
</evidence>
<keyword evidence="6 14" id="KW-0132">Cell division</keyword>
<dbReference type="SUPFAM" id="SSF53244">
    <property type="entry name" value="MurD-like peptide ligases, peptide-binding domain"/>
    <property type="match status" value="1"/>
</dbReference>
<keyword evidence="4 14" id="KW-0963">Cytoplasm</keyword>
<dbReference type="GO" id="GO:0051301">
    <property type="term" value="P:cell division"/>
    <property type="evidence" value="ECO:0007669"/>
    <property type="project" value="UniProtKB-KW"/>
</dbReference>
<accession>A0A170YPB9</accession>
<name>A0A170YPB9_9BACT</name>
<dbReference type="Pfam" id="PF02875">
    <property type="entry name" value="Mur_ligase_C"/>
    <property type="match status" value="1"/>
</dbReference>
<dbReference type="GO" id="GO:0005737">
    <property type="term" value="C:cytoplasm"/>
    <property type="evidence" value="ECO:0007669"/>
    <property type="project" value="UniProtKB-SubCell"/>
</dbReference>
<dbReference type="EMBL" id="BDCR01000001">
    <property type="protein sequence ID" value="GAT61954.1"/>
    <property type="molecule type" value="Genomic_DNA"/>
</dbReference>
<keyword evidence="19" id="KW-1185">Reference proteome</keyword>
<dbReference type="Gene3D" id="3.90.190.20">
    <property type="entry name" value="Mur ligase, C-terminal domain"/>
    <property type="match status" value="1"/>
</dbReference>
<feature type="domain" description="Mur ligase central" evidence="17">
    <location>
        <begin position="114"/>
        <end position="292"/>
    </location>
</feature>
<dbReference type="UniPathway" id="UPA00219"/>
<organism evidence="18 19">
    <name type="scientific">Paludibacter jiangxiensis</name>
    <dbReference type="NCBI Taxonomy" id="681398"/>
    <lineage>
        <taxon>Bacteria</taxon>
        <taxon>Pseudomonadati</taxon>
        <taxon>Bacteroidota</taxon>
        <taxon>Bacteroidia</taxon>
        <taxon>Bacteroidales</taxon>
        <taxon>Paludibacteraceae</taxon>
        <taxon>Paludibacter</taxon>
    </lineage>
</organism>
<dbReference type="AlphaFoldDB" id="A0A170YPB9"/>
<evidence type="ECO:0000313" key="19">
    <source>
        <dbReference type="Proteomes" id="UP000076586"/>
    </source>
</evidence>
<evidence type="ECO:0000256" key="12">
    <source>
        <dbReference type="ARBA" id="ARBA00023316"/>
    </source>
</evidence>
<keyword evidence="8 14" id="KW-0067">ATP-binding</keyword>
<evidence type="ECO:0000256" key="4">
    <source>
        <dbReference type="ARBA" id="ARBA00022490"/>
    </source>
</evidence>
<evidence type="ECO:0000313" key="18">
    <source>
        <dbReference type="EMBL" id="GAT61954.1"/>
    </source>
</evidence>
<comment type="pathway">
    <text evidence="2 14">Cell wall biogenesis; peptidoglycan biosynthesis.</text>
</comment>
<dbReference type="GO" id="GO:0008763">
    <property type="term" value="F:UDP-N-acetylmuramate-L-alanine ligase activity"/>
    <property type="evidence" value="ECO:0007669"/>
    <property type="project" value="UniProtKB-UniRule"/>
</dbReference>
<evidence type="ECO:0000256" key="3">
    <source>
        <dbReference type="ARBA" id="ARBA00012211"/>
    </source>
</evidence>
<feature type="domain" description="Mur ligase N-terminal catalytic" evidence="15">
    <location>
        <begin position="6"/>
        <end position="109"/>
    </location>
</feature>
<dbReference type="Gene3D" id="3.40.50.720">
    <property type="entry name" value="NAD(P)-binding Rossmann-like Domain"/>
    <property type="match status" value="1"/>
</dbReference>
<dbReference type="InterPro" id="IPR004101">
    <property type="entry name" value="Mur_ligase_C"/>
</dbReference>
<keyword evidence="10 14" id="KW-0573">Peptidoglycan synthesis</keyword>
<dbReference type="InterPro" id="IPR005758">
    <property type="entry name" value="UDP-N-AcMur_Ala_ligase_MurC"/>
</dbReference>
<reference evidence="19" key="1">
    <citation type="submission" date="2016-04" db="EMBL/GenBank/DDBJ databases">
        <title>Draft genome sequence of Paludibacter jiangxiensis strain NM7.</title>
        <authorList>
            <person name="Qiu Y."/>
            <person name="Matsuura N."/>
            <person name="Ohashi A."/>
            <person name="Tourlousse M.D."/>
            <person name="Sekiguchi Y."/>
        </authorList>
    </citation>
    <scope>NUCLEOTIDE SEQUENCE [LARGE SCALE GENOMIC DNA]</scope>
    <source>
        <strain evidence="19">NM7</strain>
    </source>
</reference>
<dbReference type="Proteomes" id="UP000076586">
    <property type="component" value="Unassembled WGS sequence"/>
</dbReference>
<dbReference type="InterPro" id="IPR013221">
    <property type="entry name" value="Mur_ligase_cen"/>
</dbReference>
<keyword evidence="5 14" id="KW-0436">Ligase</keyword>
<evidence type="ECO:0000256" key="10">
    <source>
        <dbReference type="ARBA" id="ARBA00022984"/>
    </source>
</evidence>
<dbReference type="InterPro" id="IPR000713">
    <property type="entry name" value="Mur_ligase_N"/>
</dbReference>
<evidence type="ECO:0000259" key="16">
    <source>
        <dbReference type="Pfam" id="PF02875"/>
    </source>
</evidence>
<keyword evidence="7 14" id="KW-0547">Nucleotide-binding</keyword>
<dbReference type="HAMAP" id="MF_00046">
    <property type="entry name" value="MurC"/>
    <property type="match status" value="1"/>
</dbReference>
<dbReference type="Pfam" id="PF01225">
    <property type="entry name" value="Mur_ligase"/>
    <property type="match status" value="1"/>
</dbReference>
<sequence>MSYQNFYFLGIGGIGMSALARFFRAKGFDVAGYDRTRSDLTQQLEKEGIAIHYEDEVSLIPTLFKQPDNTLVVYTPAVPADHSERLFFERHGFKLLKRAQVLGEITRQQRGICIAGTHGKTTTSTMTAHLLKESHVDCNAFLGGISKNYTTNLLLSQKSDYVVIEADEYDRSFHQLTPYMAVITAADPDHLDIYGTPEAFRESFEHFTSLVREGGYLIVKKGADLTPRVHSSVKCYTYAVDQDADFKATNMRISNGEIIFDFHTPTEEIHNIRLGVPVPVNVENGTAAMALAWLAGATAEELKAGMASFKGIHRRFDIQYKSDKLVFIDDYAHHPTELKTSISSIKKVYGERKVCGIFQPHLYTRTRDFAEGFAEALSLLDEVILLDIYPAREQPIPGVTSQIIFDRITTKKKTLCTKQELLSILAKKKNFDVLATFGAGDIDRLLPDIKQLLEERK</sequence>